<dbReference type="PATRIC" id="fig|76936.10.peg.114"/>
<keyword evidence="2 5" id="KW-0808">Transferase</keyword>
<keyword evidence="3 5" id="KW-0949">S-adenosyl-L-methionine</keyword>
<dbReference type="Gene3D" id="3.40.1280.10">
    <property type="match status" value="1"/>
</dbReference>
<evidence type="ECO:0000256" key="5">
    <source>
        <dbReference type="HAMAP-Rule" id="MF_00658"/>
    </source>
</evidence>
<name>A0A099UHL9_9HELI</name>
<reference evidence="7 8" key="1">
    <citation type="journal article" date="2014" name="Genome Announc.">
        <title>Draft genome sequences of eight enterohepatic helicobacter species isolated from both laboratory and wild rodents.</title>
        <authorList>
            <person name="Sheh A."/>
            <person name="Shen Z."/>
            <person name="Fox J.G."/>
        </authorList>
    </citation>
    <scope>NUCLEOTIDE SEQUENCE [LARGE SCALE GENOMIC DNA]</scope>
    <source>
        <strain evidence="7 8">MIT 98-6810</strain>
    </source>
</reference>
<comment type="similarity">
    <text evidence="4 5">Belongs to the RNA methyltransferase RlmH family.</text>
</comment>
<keyword evidence="1 5" id="KW-0489">Methyltransferase</keyword>
<dbReference type="EC" id="2.1.1.177" evidence="5"/>
<comment type="subunit">
    <text evidence="5">Homodimer.</text>
</comment>
<comment type="subcellular location">
    <subcellularLocation>
        <location evidence="5">Cytoplasm</location>
    </subcellularLocation>
</comment>
<gene>
    <name evidence="5" type="primary">rlmH</name>
    <name evidence="6" type="ORF">BN2458_PEG0117</name>
    <name evidence="7" type="ORF">LS75_006510</name>
</gene>
<feature type="binding site" evidence="5">
    <location>
        <position position="102"/>
    </location>
    <ligand>
        <name>S-adenosyl-L-methionine</name>
        <dbReference type="ChEBI" id="CHEBI:59789"/>
    </ligand>
</feature>
<keyword evidence="8" id="KW-1185">Reference proteome</keyword>
<dbReference type="CDD" id="cd18081">
    <property type="entry name" value="RlmH-like"/>
    <property type="match status" value="1"/>
</dbReference>
<dbReference type="PIRSF" id="PIRSF004505">
    <property type="entry name" value="MT_bac"/>
    <property type="match status" value="1"/>
</dbReference>
<dbReference type="AlphaFoldDB" id="A0A099UHL9"/>
<evidence type="ECO:0000313" key="9">
    <source>
        <dbReference type="Proteomes" id="UP000064525"/>
    </source>
</evidence>
<evidence type="ECO:0000256" key="3">
    <source>
        <dbReference type="ARBA" id="ARBA00022691"/>
    </source>
</evidence>
<dbReference type="InterPro" id="IPR003742">
    <property type="entry name" value="RlmH-like"/>
</dbReference>
<reference evidence="9" key="3">
    <citation type="submission" date="2015-11" db="EMBL/GenBank/DDBJ databases">
        <authorList>
            <person name="Anvar S.Y."/>
        </authorList>
    </citation>
    <scope>NUCLEOTIDE SEQUENCE [LARGE SCALE GENOMIC DNA]</scope>
</reference>
<dbReference type="EMBL" id="JRPF02000007">
    <property type="protein sequence ID" value="TLD78257.1"/>
    <property type="molecule type" value="Genomic_DNA"/>
</dbReference>
<evidence type="ECO:0000256" key="2">
    <source>
        <dbReference type="ARBA" id="ARBA00022679"/>
    </source>
</evidence>
<evidence type="ECO:0000313" key="6">
    <source>
        <dbReference type="EMBL" id="CUU39004.1"/>
    </source>
</evidence>
<dbReference type="KEGG" id="hty:BN2458_PEG0117"/>
<evidence type="ECO:0000313" key="8">
    <source>
        <dbReference type="Proteomes" id="UP000029925"/>
    </source>
</evidence>
<dbReference type="HAMAP" id="MF_00658">
    <property type="entry name" value="23SrRNA_methyltr_H"/>
    <property type="match status" value="1"/>
</dbReference>
<evidence type="ECO:0000313" key="7">
    <source>
        <dbReference type="EMBL" id="TLD78257.1"/>
    </source>
</evidence>
<evidence type="ECO:0000256" key="4">
    <source>
        <dbReference type="ARBA" id="ARBA00038303"/>
    </source>
</evidence>
<dbReference type="PANTHER" id="PTHR33603:SF1">
    <property type="entry name" value="RIBOSOMAL RNA LARGE SUBUNIT METHYLTRANSFERASE H"/>
    <property type="match status" value="1"/>
</dbReference>
<keyword evidence="5" id="KW-0963">Cytoplasm</keyword>
<dbReference type="GO" id="GO:0070038">
    <property type="term" value="F:rRNA (pseudouridine-N3-)-methyltransferase activity"/>
    <property type="evidence" value="ECO:0007669"/>
    <property type="project" value="UniProtKB-UniRule"/>
</dbReference>
<reference evidence="6" key="2">
    <citation type="submission" date="2015-11" db="EMBL/GenBank/DDBJ databases">
        <authorList>
            <person name="Zhang Y."/>
            <person name="Guo Z."/>
        </authorList>
    </citation>
    <scope>NUCLEOTIDE SEQUENCE</scope>
    <source>
        <strain evidence="6">1</strain>
    </source>
</reference>
<organism evidence="6 9">
    <name type="scientific">Helicobacter typhlonius</name>
    <dbReference type="NCBI Taxonomy" id="76936"/>
    <lineage>
        <taxon>Bacteria</taxon>
        <taxon>Pseudomonadati</taxon>
        <taxon>Campylobacterota</taxon>
        <taxon>Epsilonproteobacteria</taxon>
        <taxon>Campylobacterales</taxon>
        <taxon>Helicobacteraceae</taxon>
        <taxon>Helicobacter</taxon>
    </lineage>
</organism>
<accession>A0A099UHL9</accession>
<dbReference type="SUPFAM" id="SSF75217">
    <property type="entry name" value="alpha/beta knot"/>
    <property type="match status" value="1"/>
</dbReference>
<dbReference type="InterPro" id="IPR029028">
    <property type="entry name" value="Alpha/beta_knot_MTases"/>
</dbReference>
<dbReference type="Proteomes" id="UP000029925">
    <property type="component" value="Unassembled WGS sequence"/>
</dbReference>
<dbReference type="STRING" id="76936.BN2458_PEG0117"/>
<dbReference type="Proteomes" id="UP000064525">
    <property type="component" value="Chromosome I"/>
</dbReference>
<comment type="function">
    <text evidence="5">Specifically methylates the pseudouridine at position 1915 (m3Psi1915) in 23S rRNA.</text>
</comment>
<dbReference type="InterPro" id="IPR029026">
    <property type="entry name" value="tRNA_m1G_MTases_N"/>
</dbReference>
<feature type="binding site" evidence="5">
    <location>
        <position position="75"/>
    </location>
    <ligand>
        <name>S-adenosyl-L-methionine</name>
        <dbReference type="ChEBI" id="CHEBI:59789"/>
    </ligand>
</feature>
<dbReference type="EMBL" id="LN907858">
    <property type="protein sequence ID" value="CUU39004.1"/>
    <property type="molecule type" value="Genomic_DNA"/>
</dbReference>
<feature type="binding site" evidence="5">
    <location>
        <begin position="120"/>
        <end position="125"/>
    </location>
    <ligand>
        <name>S-adenosyl-L-methionine</name>
        <dbReference type="ChEBI" id="CHEBI:59789"/>
    </ligand>
</feature>
<dbReference type="Pfam" id="PF02590">
    <property type="entry name" value="SPOUT_MTase"/>
    <property type="match status" value="1"/>
</dbReference>
<dbReference type="PANTHER" id="PTHR33603">
    <property type="entry name" value="METHYLTRANSFERASE"/>
    <property type="match status" value="1"/>
</dbReference>
<evidence type="ECO:0000256" key="1">
    <source>
        <dbReference type="ARBA" id="ARBA00022603"/>
    </source>
</evidence>
<comment type="catalytic activity">
    <reaction evidence="5">
        <text>pseudouridine(1915) in 23S rRNA + S-adenosyl-L-methionine = N(3)-methylpseudouridine(1915) in 23S rRNA + S-adenosyl-L-homocysteine + H(+)</text>
        <dbReference type="Rhea" id="RHEA:42752"/>
        <dbReference type="Rhea" id="RHEA-COMP:10221"/>
        <dbReference type="Rhea" id="RHEA-COMP:10222"/>
        <dbReference type="ChEBI" id="CHEBI:15378"/>
        <dbReference type="ChEBI" id="CHEBI:57856"/>
        <dbReference type="ChEBI" id="CHEBI:59789"/>
        <dbReference type="ChEBI" id="CHEBI:65314"/>
        <dbReference type="ChEBI" id="CHEBI:74486"/>
        <dbReference type="EC" id="2.1.1.177"/>
    </reaction>
</comment>
<dbReference type="OrthoDB" id="9806643at2"/>
<keyword evidence="5" id="KW-0698">rRNA processing</keyword>
<dbReference type="GO" id="GO:0005737">
    <property type="term" value="C:cytoplasm"/>
    <property type="evidence" value="ECO:0007669"/>
    <property type="project" value="UniProtKB-SubCell"/>
</dbReference>
<protein>
    <recommendedName>
        <fullName evidence="5">Ribosomal RNA large subunit methyltransferase H</fullName>
        <ecNumber evidence="5">2.1.1.177</ecNumber>
    </recommendedName>
    <alternativeName>
        <fullName evidence="5">23S rRNA (pseudouridine1915-N3)-methyltransferase</fullName>
    </alternativeName>
    <alternativeName>
        <fullName evidence="5">23S rRNA m3Psi1915 methyltransferase</fullName>
    </alternativeName>
    <alternativeName>
        <fullName evidence="5">rRNA (pseudouridine-N3-)-methyltransferase RlmH</fullName>
    </alternativeName>
</protein>
<proteinExistence type="inferred from homology"/>
<sequence length="152" mass="17211">MQINIYSITKKDILYQKLQEELCMQCKQFGAQITHFDLFPKVVKNAQKISSSKAQQSYTQVFLPYLNSAGLNIALTPQGKSYDSVQFAHCLQSYKLVQFFIGGSYGLEQSFIALTQAISLSAMTFSHKIAKIVLCEQIYRALSILSSHPYHK</sequence>
<dbReference type="GeneID" id="78150481"/>
<dbReference type="RefSeq" id="WP_034325887.1">
    <property type="nucleotide sequence ID" value="NZ_CAJTQN010000008.1"/>
</dbReference>